<evidence type="ECO:0000313" key="2">
    <source>
        <dbReference type="EMBL" id="KAF5924339.1"/>
    </source>
</evidence>
<feature type="compositionally biased region" description="Basic and acidic residues" evidence="1">
    <location>
        <begin position="37"/>
        <end position="66"/>
    </location>
</feature>
<accession>A0A7J7F8K2</accession>
<dbReference type="AlphaFoldDB" id="A0A7J7F8K2"/>
<dbReference type="Proteomes" id="UP000551758">
    <property type="component" value="Unassembled WGS sequence"/>
</dbReference>
<dbReference type="EMBL" id="JACDTQ010001023">
    <property type="protein sequence ID" value="KAF5924339.1"/>
    <property type="molecule type" value="Genomic_DNA"/>
</dbReference>
<comment type="caution">
    <text evidence="2">The sequence shown here is derived from an EMBL/GenBank/DDBJ whole genome shotgun (WGS) entry which is preliminary data.</text>
</comment>
<feature type="region of interest" description="Disordered" evidence="1">
    <location>
        <begin position="1"/>
        <end position="80"/>
    </location>
</feature>
<gene>
    <name evidence="2" type="ORF">HPG69_012593</name>
</gene>
<feature type="compositionally biased region" description="Low complexity" evidence="1">
    <location>
        <begin position="71"/>
        <end position="80"/>
    </location>
</feature>
<evidence type="ECO:0000313" key="3">
    <source>
        <dbReference type="Proteomes" id="UP000551758"/>
    </source>
</evidence>
<protein>
    <submittedName>
        <fullName evidence="2">Uncharacterized protein</fullName>
    </submittedName>
</protein>
<proteinExistence type="predicted"/>
<reference evidence="2 3" key="1">
    <citation type="journal article" date="2020" name="Mol. Biol. Evol.">
        <title>Interspecific Gene Flow and the Evolution of Specialization in Black and White Rhinoceros.</title>
        <authorList>
            <person name="Moodley Y."/>
            <person name="Westbury M.V."/>
            <person name="Russo I.M."/>
            <person name="Gopalakrishnan S."/>
            <person name="Rakotoarivelo A."/>
            <person name="Olsen R.A."/>
            <person name="Prost S."/>
            <person name="Tunstall T."/>
            <person name="Ryder O.A."/>
            <person name="Dalen L."/>
            <person name="Bruford M.W."/>
        </authorList>
    </citation>
    <scope>NUCLEOTIDE SEQUENCE [LARGE SCALE GENOMIC DNA]</scope>
    <source>
        <strain evidence="2">SBR-YM</strain>
        <tissue evidence="2">Skin</tissue>
    </source>
</reference>
<evidence type="ECO:0000256" key="1">
    <source>
        <dbReference type="SAM" id="MobiDB-lite"/>
    </source>
</evidence>
<keyword evidence="3" id="KW-1185">Reference proteome</keyword>
<name>A0A7J7F8K2_DICBM</name>
<organism evidence="2 3">
    <name type="scientific">Diceros bicornis minor</name>
    <name type="common">South-central black rhinoceros</name>
    <dbReference type="NCBI Taxonomy" id="77932"/>
    <lineage>
        <taxon>Eukaryota</taxon>
        <taxon>Metazoa</taxon>
        <taxon>Chordata</taxon>
        <taxon>Craniata</taxon>
        <taxon>Vertebrata</taxon>
        <taxon>Euteleostomi</taxon>
        <taxon>Mammalia</taxon>
        <taxon>Eutheria</taxon>
        <taxon>Laurasiatheria</taxon>
        <taxon>Perissodactyla</taxon>
        <taxon>Rhinocerotidae</taxon>
        <taxon>Diceros</taxon>
    </lineage>
</organism>
<sequence length="97" mass="10289">MVKIPAPGHRLTPPPLSPDQEVTSVRPGPSIHPPDPCLKEVELKTRGGISKEESNQKVSKRQDYQKRGPQSSGSTPSASSLLVTSGVVTYFGAVLGL</sequence>